<reference evidence="2 3" key="1">
    <citation type="submission" date="2020-02" db="EMBL/GenBank/DDBJ databases">
        <authorList>
            <person name="Hogendoorn C."/>
        </authorList>
    </citation>
    <scope>NUCLEOTIDE SEQUENCE [LARGE SCALE GENOMIC DNA]</scope>
    <source>
        <strain evidence="2">METHB21</strain>
    </source>
</reference>
<organism evidence="2 3">
    <name type="scientific">Candidatus Methylobacter favarea</name>
    <dbReference type="NCBI Taxonomy" id="2707345"/>
    <lineage>
        <taxon>Bacteria</taxon>
        <taxon>Pseudomonadati</taxon>
        <taxon>Pseudomonadota</taxon>
        <taxon>Gammaproteobacteria</taxon>
        <taxon>Methylococcales</taxon>
        <taxon>Methylococcaceae</taxon>
        <taxon>Methylobacter</taxon>
    </lineage>
</organism>
<accession>A0A8S0X6L6</accession>
<evidence type="ECO:0000313" key="3">
    <source>
        <dbReference type="Proteomes" id="UP000494216"/>
    </source>
</evidence>
<name>A0A8S0X6L6_9GAMM</name>
<dbReference type="AlphaFoldDB" id="A0A8S0X6L6"/>
<sequence>MTQFIRFFISFLFTGVLSVHAPMTQADMQQQGYGDTAYTPVIQADEPQQQISYGRKIGKKALSGWTNLSLGWLEIPKNIINTTNQSNFFYGVFGGFLKGIVNTLGRTSVGIVDLITFPLPTKPIARPLFIWDDFDADTTYGEVFRLNKNQP</sequence>
<protein>
    <recommendedName>
        <fullName evidence="4">Exosortase system-associated protein, TIGR04073 family</fullName>
    </recommendedName>
</protein>
<keyword evidence="3" id="KW-1185">Reference proteome</keyword>
<comment type="caution">
    <text evidence="2">The sequence shown here is derived from an EMBL/GenBank/DDBJ whole genome shotgun (WGS) entry which is preliminary data.</text>
</comment>
<evidence type="ECO:0008006" key="4">
    <source>
        <dbReference type="Google" id="ProtNLM"/>
    </source>
</evidence>
<evidence type="ECO:0000256" key="1">
    <source>
        <dbReference type="SAM" id="SignalP"/>
    </source>
</evidence>
<dbReference type="InterPro" id="IPR023824">
    <property type="entry name" value="CHP04073_exosortase-affil"/>
</dbReference>
<evidence type="ECO:0000313" key="2">
    <source>
        <dbReference type="EMBL" id="CAA9889345.1"/>
    </source>
</evidence>
<keyword evidence="1" id="KW-0732">Signal</keyword>
<dbReference type="Proteomes" id="UP000494216">
    <property type="component" value="Unassembled WGS sequence"/>
</dbReference>
<dbReference type="NCBIfam" id="TIGR04073">
    <property type="entry name" value="exo_TIGR04073"/>
    <property type="match status" value="1"/>
</dbReference>
<proteinExistence type="predicted"/>
<dbReference type="RefSeq" id="WP_174624358.1">
    <property type="nucleotide sequence ID" value="NZ_CADCXN010000001.1"/>
</dbReference>
<gene>
    <name evidence="2" type="ORF">METHB2_10185</name>
</gene>
<feature type="signal peptide" evidence="1">
    <location>
        <begin position="1"/>
        <end position="21"/>
    </location>
</feature>
<feature type="chain" id="PRO_5035889684" description="Exosortase system-associated protein, TIGR04073 family" evidence="1">
    <location>
        <begin position="22"/>
        <end position="151"/>
    </location>
</feature>
<dbReference type="EMBL" id="CADCXN010000001">
    <property type="protein sequence ID" value="CAA9889345.1"/>
    <property type="molecule type" value="Genomic_DNA"/>
</dbReference>